<dbReference type="Proteomes" id="UP000599578">
    <property type="component" value="Unassembled WGS sequence"/>
</dbReference>
<evidence type="ECO:0000313" key="2">
    <source>
        <dbReference type="Proteomes" id="UP000599578"/>
    </source>
</evidence>
<sequence>MYAYTERFARCIDASKRVRWEIERDVIRGRRLDNRMKFLPDGLSCVQEAGFLNADDKRFLSQVQGRTYANVFGLAERFICAKVIELSRDYLFDNQVALEGLIRFSDEELKHQELFRRVEQMAASVMPEGYHFAADPNDVAQVVLGKGTWAVLALTCHIELFTQMHYRQSIAPDLGLSPLFKDLFLYHWKEECQHAVMDELEWRREDARLDGTGRERGVDELIELVAALDAIVCAQAEADTDYFCRHCQHQCDSEQRACIAATLKKAYRWQFIVSGVQHPHFARVLEELTTQAQRERINTALAPIMAAFEPAPVAA</sequence>
<proteinExistence type="predicted"/>
<reference evidence="1 2" key="1">
    <citation type="journal article" date="2014" name="Int. J. Syst. Evol. Microbiol.">
        <title>Complete genome sequence of Corynebacterium casei LMG S-19264T (=DSM 44701T), isolated from a smear-ripened cheese.</title>
        <authorList>
            <consortium name="US DOE Joint Genome Institute (JGI-PGF)"/>
            <person name="Walter F."/>
            <person name="Albersmeier A."/>
            <person name="Kalinowski J."/>
            <person name="Ruckert C."/>
        </authorList>
    </citation>
    <scope>NUCLEOTIDE SEQUENCE [LARGE SCALE GENOMIC DNA]</scope>
    <source>
        <strain evidence="1 2">CGMCC 1.7286</strain>
    </source>
</reference>
<dbReference type="EMBL" id="BMLT01000001">
    <property type="protein sequence ID" value="GGO75701.1"/>
    <property type="molecule type" value="Genomic_DNA"/>
</dbReference>
<dbReference type="AlphaFoldDB" id="A0A917Z6W7"/>
<dbReference type="RefSeq" id="WP_188857316.1">
    <property type="nucleotide sequence ID" value="NZ_BMLT01000001.1"/>
</dbReference>
<gene>
    <name evidence="1" type="ORF">GCM10011348_01120</name>
</gene>
<dbReference type="InterPro" id="IPR009078">
    <property type="entry name" value="Ferritin-like_SF"/>
</dbReference>
<evidence type="ECO:0000313" key="1">
    <source>
        <dbReference type="EMBL" id="GGO75701.1"/>
    </source>
</evidence>
<keyword evidence="2" id="KW-1185">Reference proteome</keyword>
<comment type="caution">
    <text evidence="1">The sequence shown here is derived from an EMBL/GenBank/DDBJ whole genome shotgun (WGS) entry which is preliminary data.</text>
</comment>
<name>A0A917Z6W7_9GAMM</name>
<protein>
    <submittedName>
        <fullName evidence="1">Uncharacterized protein</fullName>
    </submittedName>
</protein>
<dbReference type="SUPFAM" id="SSF47240">
    <property type="entry name" value="Ferritin-like"/>
    <property type="match status" value="1"/>
</dbReference>
<accession>A0A917Z6W7</accession>
<organism evidence="1 2">
    <name type="scientific">Marinobacterium nitratireducens</name>
    <dbReference type="NCBI Taxonomy" id="518897"/>
    <lineage>
        <taxon>Bacteria</taxon>
        <taxon>Pseudomonadati</taxon>
        <taxon>Pseudomonadota</taxon>
        <taxon>Gammaproteobacteria</taxon>
        <taxon>Oceanospirillales</taxon>
        <taxon>Oceanospirillaceae</taxon>
        <taxon>Marinobacterium</taxon>
    </lineage>
</organism>